<feature type="non-terminal residue" evidence="1">
    <location>
        <position position="1"/>
    </location>
</feature>
<name>A0AAW0H201_MYOGA</name>
<gene>
    <name evidence="1" type="ORF">U0070_006729</name>
</gene>
<reference evidence="1 2" key="1">
    <citation type="journal article" date="2023" name="bioRxiv">
        <title>Conserved and derived expression patterns and positive selection on dental genes reveal complex evolutionary context of ever-growing rodent molars.</title>
        <authorList>
            <person name="Calamari Z.T."/>
            <person name="Song A."/>
            <person name="Cohen E."/>
            <person name="Akter M."/>
            <person name="Roy R.D."/>
            <person name="Hallikas O."/>
            <person name="Christensen M.M."/>
            <person name="Li P."/>
            <person name="Marangoni P."/>
            <person name="Jernvall J."/>
            <person name="Klein O.D."/>
        </authorList>
    </citation>
    <scope>NUCLEOTIDE SEQUENCE [LARGE SCALE GENOMIC DNA]</scope>
    <source>
        <strain evidence="1">V071</strain>
    </source>
</reference>
<dbReference type="EMBL" id="JBBHLL010002767">
    <property type="protein sequence ID" value="KAK7795282.1"/>
    <property type="molecule type" value="Genomic_DNA"/>
</dbReference>
<keyword evidence="2" id="KW-1185">Reference proteome</keyword>
<sequence length="101" mass="11370">TGKWFPSSRLEEGPHTYLTVTHTLRFSPQGYTPRSISRDLRAELVRPGTSGNLFCKTSRNTLAPICTVNQQILQKKIHGAQQPDICGFCDLLLSNTQCCRY</sequence>
<evidence type="ECO:0000313" key="2">
    <source>
        <dbReference type="Proteomes" id="UP001488838"/>
    </source>
</evidence>
<organism evidence="1 2">
    <name type="scientific">Myodes glareolus</name>
    <name type="common">Bank vole</name>
    <name type="synonym">Clethrionomys glareolus</name>
    <dbReference type="NCBI Taxonomy" id="447135"/>
    <lineage>
        <taxon>Eukaryota</taxon>
        <taxon>Metazoa</taxon>
        <taxon>Chordata</taxon>
        <taxon>Craniata</taxon>
        <taxon>Vertebrata</taxon>
        <taxon>Euteleostomi</taxon>
        <taxon>Mammalia</taxon>
        <taxon>Eutheria</taxon>
        <taxon>Euarchontoglires</taxon>
        <taxon>Glires</taxon>
        <taxon>Rodentia</taxon>
        <taxon>Myomorpha</taxon>
        <taxon>Muroidea</taxon>
        <taxon>Cricetidae</taxon>
        <taxon>Arvicolinae</taxon>
        <taxon>Myodes</taxon>
    </lineage>
</organism>
<protein>
    <submittedName>
        <fullName evidence="1">Uncharacterized protein</fullName>
    </submittedName>
</protein>
<dbReference type="Proteomes" id="UP001488838">
    <property type="component" value="Unassembled WGS sequence"/>
</dbReference>
<comment type="caution">
    <text evidence="1">The sequence shown here is derived from an EMBL/GenBank/DDBJ whole genome shotgun (WGS) entry which is preliminary data.</text>
</comment>
<evidence type="ECO:0000313" key="1">
    <source>
        <dbReference type="EMBL" id="KAK7795282.1"/>
    </source>
</evidence>
<feature type="non-terminal residue" evidence="1">
    <location>
        <position position="101"/>
    </location>
</feature>
<proteinExistence type="predicted"/>
<accession>A0AAW0H201</accession>
<dbReference type="AlphaFoldDB" id="A0AAW0H201"/>